<accession>A0ABR7CWZ5</accession>
<evidence type="ECO:0000256" key="1">
    <source>
        <dbReference type="ARBA" id="ARBA00012519"/>
    </source>
</evidence>
<evidence type="ECO:0000259" key="8">
    <source>
        <dbReference type="Pfam" id="PF01467"/>
    </source>
</evidence>
<feature type="domain" description="Cytidyltransferase-like" evidence="8">
    <location>
        <begin position="34"/>
        <end position="125"/>
    </location>
</feature>
<sequence>MDFLPYIEKKIAHTPEEASKTISMWRYRNDKIVFTNGCFDILHKGHIEYLAKAASLGTKLIIGLNTDSSVKRLKGDSRPVNDENARALALASLIFVDQVIFFDTDTPYDLIKTVQPDVLVKGGDYRPEDIVGYDIVKAKGGEVVTIDFVEGYSTTSLIEKMK</sequence>
<dbReference type="EMBL" id="JACOOH010000001">
    <property type="protein sequence ID" value="MBC5620119.1"/>
    <property type="molecule type" value="Genomic_DNA"/>
</dbReference>
<reference evidence="9 10" key="1">
    <citation type="submission" date="2020-08" db="EMBL/GenBank/DDBJ databases">
        <title>Genome public.</title>
        <authorList>
            <person name="Liu C."/>
            <person name="Sun Q."/>
        </authorList>
    </citation>
    <scope>NUCLEOTIDE SEQUENCE [LARGE SCALE GENOMIC DNA]</scope>
    <source>
        <strain evidence="9 10">NSJ-56</strain>
    </source>
</reference>
<evidence type="ECO:0000256" key="6">
    <source>
        <dbReference type="ARBA" id="ARBA00023277"/>
    </source>
</evidence>
<dbReference type="SUPFAM" id="SSF52374">
    <property type="entry name" value="Nucleotidylyl transferase"/>
    <property type="match status" value="1"/>
</dbReference>
<dbReference type="Proteomes" id="UP000646484">
    <property type="component" value="Unassembled WGS sequence"/>
</dbReference>
<keyword evidence="2" id="KW-0808">Transferase</keyword>
<dbReference type="Pfam" id="PF01467">
    <property type="entry name" value="CTP_transf_like"/>
    <property type="match status" value="1"/>
</dbReference>
<dbReference type="InterPro" id="IPR011914">
    <property type="entry name" value="RfaE_dom_II"/>
</dbReference>
<dbReference type="GO" id="GO:0016779">
    <property type="term" value="F:nucleotidyltransferase activity"/>
    <property type="evidence" value="ECO:0007669"/>
    <property type="project" value="UniProtKB-KW"/>
</dbReference>
<evidence type="ECO:0000256" key="7">
    <source>
        <dbReference type="ARBA" id="ARBA00047428"/>
    </source>
</evidence>
<keyword evidence="6" id="KW-0119">Carbohydrate metabolism</keyword>
<protein>
    <recommendedName>
        <fullName evidence="1">D-glycero-beta-D-manno-heptose 1-phosphate adenylyltransferase</fullName>
        <ecNumber evidence="1">2.7.7.70</ecNumber>
    </recommendedName>
</protein>
<dbReference type="InterPro" id="IPR014729">
    <property type="entry name" value="Rossmann-like_a/b/a_fold"/>
</dbReference>
<dbReference type="Gene3D" id="3.40.50.620">
    <property type="entry name" value="HUPs"/>
    <property type="match status" value="1"/>
</dbReference>
<proteinExistence type="predicted"/>
<evidence type="ECO:0000256" key="3">
    <source>
        <dbReference type="ARBA" id="ARBA00022695"/>
    </source>
</evidence>
<gene>
    <name evidence="9" type="primary">rfaE2</name>
    <name evidence="9" type="ORF">H8S64_03295</name>
</gene>
<dbReference type="InterPro" id="IPR050385">
    <property type="entry name" value="Archaeal_FAD_synthase"/>
</dbReference>
<comment type="caution">
    <text evidence="9">The sequence shown here is derived from an EMBL/GenBank/DDBJ whole genome shotgun (WGS) entry which is preliminary data.</text>
</comment>
<keyword evidence="3 9" id="KW-0548">Nucleotidyltransferase</keyword>
<organism evidence="9 10">
    <name type="scientific">Butyricimonas hominis</name>
    <dbReference type="NCBI Taxonomy" id="2763032"/>
    <lineage>
        <taxon>Bacteria</taxon>
        <taxon>Pseudomonadati</taxon>
        <taxon>Bacteroidota</taxon>
        <taxon>Bacteroidia</taxon>
        <taxon>Bacteroidales</taxon>
        <taxon>Odoribacteraceae</taxon>
        <taxon>Butyricimonas</taxon>
    </lineage>
</organism>
<keyword evidence="10" id="KW-1185">Reference proteome</keyword>
<comment type="catalytic activity">
    <reaction evidence="7">
        <text>D-glycero-beta-D-manno-heptose 1-phosphate + ATP + H(+) = ADP-D-glycero-beta-D-manno-heptose + diphosphate</text>
        <dbReference type="Rhea" id="RHEA:27465"/>
        <dbReference type="ChEBI" id="CHEBI:15378"/>
        <dbReference type="ChEBI" id="CHEBI:30616"/>
        <dbReference type="ChEBI" id="CHEBI:33019"/>
        <dbReference type="ChEBI" id="CHEBI:59967"/>
        <dbReference type="ChEBI" id="CHEBI:61593"/>
        <dbReference type="EC" id="2.7.7.70"/>
    </reaction>
</comment>
<dbReference type="NCBIfam" id="TIGR02199">
    <property type="entry name" value="rfaE_dom_II"/>
    <property type="match status" value="1"/>
</dbReference>
<evidence type="ECO:0000256" key="2">
    <source>
        <dbReference type="ARBA" id="ARBA00022679"/>
    </source>
</evidence>
<keyword evidence="5" id="KW-0067">ATP-binding</keyword>
<keyword evidence="4" id="KW-0547">Nucleotide-binding</keyword>
<evidence type="ECO:0000256" key="4">
    <source>
        <dbReference type="ARBA" id="ARBA00022741"/>
    </source>
</evidence>
<evidence type="ECO:0000313" key="9">
    <source>
        <dbReference type="EMBL" id="MBC5620119.1"/>
    </source>
</evidence>
<name>A0ABR7CWZ5_9BACT</name>
<dbReference type="EC" id="2.7.7.70" evidence="1"/>
<dbReference type="PANTHER" id="PTHR43793">
    <property type="entry name" value="FAD SYNTHASE"/>
    <property type="match status" value="1"/>
</dbReference>
<dbReference type="InterPro" id="IPR004821">
    <property type="entry name" value="Cyt_trans-like"/>
</dbReference>
<evidence type="ECO:0000313" key="10">
    <source>
        <dbReference type="Proteomes" id="UP000646484"/>
    </source>
</evidence>
<dbReference type="NCBIfam" id="TIGR00125">
    <property type="entry name" value="cyt_tran_rel"/>
    <property type="match status" value="1"/>
</dbReference>
<evidence type="ECO:0000256" key="5">
    <source>
        <dbReference type="ARBA" id="ARBA00022840"/>
    </source>
</evidence>
<dbReference type="PANTHER" id="PTHR43793:SF2">
    <property type="entry name" value="BIFUNCTIONAL PROTEIN HLDE"/>
    <property type="match status" value="1"/>
</dbReference>